<dbReference type="Proteomes" id="UP001163882">
    <property type="component" value="Chromosome"/>
</dbReference>
<keyword evidence="4" id="KW-1185">Reference proteome</keyword>
<protein>
    <submittedName>
        <fullName evidence="3">YrhK family protein</fullName>
    </submittedName>
</protein>
<dbReference type="EMBL" id="CP107716">
    <property type="protein sequence ID" value="UYQ72404.1"/>
    <property type="molecule type" value="Genomic_DNA"/>
</dbReference>
<name>A0ABY6IPS6_9HYPH</name>
<accession>A0ABY6IPS6</accession>
<keyword evidence="1" id="KW-0472">Membrane</keyword>
<evidence type="ECO:0000256" key="1">
    <source>
        <dbReference type="SAM" id="Phobius"/>
    </source>
</evidence>
<evidence type="ECO:0000259" key="2">
    <source>
        <dbReference type="Pfam" id="PF14145"/>
    </source>
</evidence>
<keyword evidence="1" id="KW-0812">Transmembrane</keyword>
<dbReference type="InterPro" id="IPR025424">
    <property type="entry name" value="YrhK_domain"/>
</dbReference>
<gene>
    <name evidence="3" type="ORF">OF122_01015</name>
</gene>
<proteinExistence type="predicted"/>
<evidence type="ECO:0000313" key="3">
    <source>
        <dbReference type="EMBL" id="UYQ72404.1"/>
    </source>
</evidence>
<feature type="transmembrane region" description="Helical" evidence="1">
    <location>
        <begin position="21"/>
        <end position="46"/>
    </location>
</feature>
<keyword evidence="1" id="KW-1133">Transmembrane helix</keyword>
<feature type="domain" description="YrhK" evidence="2">
    <location>
        <begin position="21"/>
        <end position="75"/>
    </location>
</feature>
<dbReference type="Pfam" id="PF14145">
    <property type="entry name" value="YrhK"/>
    <property type="match status" value="1"/>
</dbReference>
<feature type="transmembrane region" description="Helical" evidence="1">
    <location>
        <begin position="52"/>
        <end position="70"/>
    </location>
</feature>
<sequence length="94" mass="10789">MALFDPNARNRSETHRRLYALYEIWYTTIDFGAALCFVIGSVLFFSASTQTAATWFFLVGSLLFAAKPTLRLVRELHYLKLGDIETLARRQDPL</sequence>
<evidence type="ECO:0000313" key="4">
    <source>
        <dbReference type="Proteomes" id="UP001163882"/>
    </source>
</evidence>
<organism evidence="3 4">
    <name type="scientific">Pelagibacterium flavum</name>
    <dbReference type="NCBI Taxonomy" id="2984530"/>
    <lineage>
        <taxon>Bacteria</taxon>
        <taxon>Pseudomonadati</taxon>
        <taxon>Pseudomonadota</taxon>
        <taxon>Alphaproteobacteria</taxon>
        <taxon>Hyphomicrobiales</taxon>
        <taxon>Devosiaceae</taxon>
        <taxon>Pelagibacterium</taxon>
    </lineage>
</organism>
<dbReference type="RefSeq" id="WP_264226037.1">
    <property type="nucleotide sequence ID" value="NZ_CP107716.1"/>
</dbReference>
<reference evidence="3" key="1">
    <citation type="submission" date="2022-10" db="EMBL/GenBank/DDBJ databases">
        <title>YIM 151497 complete genome.</title>
        <authorList>
            <person name="Chen X."/>
        </authorList>
    </citation>
    <scope>NUCLEOTIDE SEQUENCE</scope>
    <source>
        <strain evidence="3">YIM 151497</strain>
    </source>
</reference>